<evidence type="ECO:0000313" key="1">
    <source>
        <dbReference type="EMBL" id="OUS21183.1"/>
    </source>
</evidence>
<dbReference type="AlphaFoldDB" id="A0A1Z8BF08"/>
<dbReference type="Pfam" id="PF11322">
    <property type="entry name" value="DUF3124"/>
    <property type="match status" value="1"/>
</dbReference>
<dbReference type="RefSeq" id="WP_303685596.1">
    <property type="nucleotide sequence ID" value="NZ_MAAX01000024.1"/>
</dbReference>
<comment type="caution">
    <text evidence="1">The sequence shown here is derived from an EMBL/GenBank/DDBJ whole genome shotgun (WGS) entry which is preliminary data.</text>
</comment>
<proteinExistence type="predicted"/>
<dbReference type="EMBL" id="MAAX01000024">
    <property type="protein sequence ID" value="OUS21183.1"/>
    <property type="molecule type" value="Genomic_DNA"/>
</dbReference>
<dbReference type="Proteomes" id="UP000196102">
    <property type="component" value="Unassembled WGS sequence"/>
</dbReference>
<protein>
    <recommendedName>
        <fullName evidence="3">DUF3124 domain-containing protein</fullName>
    </recommendedName>
</protein>
<gene>
    <name evidence="1" type="ORF">A9Q93_01420</name>
</gene>
<dbReference type="InterPro" id="IPR021471">
    <property type="entry name" value="DUF3124"/>
</dbReference>
<name>A0A1Z8BF08_9FLAO</name>
<dbReference type="PROSITE" id="PS51257">
    <property type="entry name" value="PROKAR_LIPOPROTEIN"/>
    <property type="match status" value="1"/>
</dbReference>
<evidence type="ECO:0008006" key="3">
    <source>
        <dbReference type="Google" id="ProtNLM"/>
    </source>
</evidence>
<organism evidence="1 2">
    <name type="scientific">Nonlabens dokdonensis</name>
    <dbReference type="NCBI Taxonomy" id="328515"/>
    <lineage>
        <taxon>Bacteria</taxon>
        <taxon>Pseudomonadati</taxon>
        <taxon>Bacteroidota</taxon>
        <taxon>Flavobacteriia</taxon>
        <taxon>Flavobacteriales</taxon>
        <taxon>Flavobacteriaceae</taxon>
        <taxon>Nonlabens</taxon>
    </lineage>
</organism>
<accession>A0A1Z8BF08</accession>
<reference evidence="2" key="1">
    <citation type="journal article" date="2017" name="Proc. Natl. Acad. Sci. U.S.A.">
        <title>Simulation of Deepwater Horizon oil plume reveals substrate specialization within a complex community of hydrocarbon-degraders.</title>
        <authorList>
            <person name="Hu P."/>
            <person name="Dubinsky E.A."/>
            <person name="Probst A.J."/>
            <person name="Wang J."/>
            <person name="Sieber C.M.K."/>
            <person name="Tom L.M."/>
            <person name="Gardinali P."/>
            <person name="Banfield J.F."/>
            <person name="Atlas R.M."/>
            <person name="Andersen G.L."/>
        </authorList>
    </citation>
    <scope>NUCLEOTIDE SEQUENCE [LARGE SCALE GENOMIC DNA]</scope>
</reference>
<evidence type="ECO:0000313" key="2">
    <source>
        <dbReference type="Proteomes" id="UP000196102"/>
    </source>
</evidence>
<sequence>MKWSLLIIAICVLFSSCEEQKELSSLNPTNWSKRAIDITALDSLEYGKSYLSVYSQIYNRTEHVKSNLTTTVSMRNKSETDTIYLLRAEYFDTKGVSLRNYFNQTIYLAPLETTEIIIEELDISGGTGSNFIIEWKTPPNCPEPLFEGIMTSTMGQQGISFTTKAERID</sequence>